<gene>
    <name evidence="1" type="ORF">TRAPUB_5495</name>
</gene>
<sequence>MASQPHPFPLVDGLSHHRCASWGPPELAPEAVAYAPARPRAAPMVAQVCERPCLQWDSAYGAWSCQALWQGCAEYHARVRKLTYVVPAFAKTGRRFGISGVVHWWLHIEGVSAHSLGAVLPLCGTRMQGVVGLYRIIVHTLLLVDTNTVFAPFLGTLVREHRGSSVMRAKFQPQVVVGDTPIRAAAATALSPDSEVMFRARARNPPLATLTALHQLDRDELAAGSWDHRARARTRCDAEDSRRLFGNSVLRVWGRVGRRMWSCGRRAAARGCCLMTGLHHGPAHAKAIDELVFVFRPVVLVIRALVLEPARPNMCALSTN</sequence>
<evidence type="ECO:0000313" key="2">
    <source>
        <dbReference type="Proteomes" id="UP000184267"/>
    </source>
</evidence>
<evidence type="ECO:0000313" key="1">
    <source>
        <dbReference type="EMBL" id="OJT15667.1"/>
    </source>
</evidence>
<dbReference type="AlphaFoldDB" id="A0A1M2W738"/>
<comment type="caution">
    <text evidence="1">The sequence shown here is derived from an EMBL/GenBank/DDBJ whole genome shotgun (WGS) entry which is preliminary data.</text>
</comment>
<dbReference type="EMBL" id="MNAD01000145">
    <property type="protein sequence ID" value="OJT15667.1"/>
    <property type="molecule type" value="Genomic_DNA"/>
</dbReference>
<protein>
    <submittedName>
        <fullName evidence="1">Uncharacterized protein</fullName>
    </submittedName>
</protein>
<name>A0A1M2W738_TRAPU</name>
<proteinExistence type="predicted"/>
<keyword evidence="2" id="KW-1185">Reference proteome</keyword>
<dbReference type="Proteomes" id="UP000184267">
    <property type="component" value="Unassembled WGS sequence"/>
</dbReference>
<organism evidence="1 2">
    <name type="scientific">Trametes pubescens</name>
    <name type="common">White-rot fungus</name>
    <dbReference type="NCBI Taxonomy" id="154538"/>
    <lineage>
        <taxon>Eukaryota</taxon>
        <taxon>Fungi</taxon>
        <taxon>Dikarya</taxon>
        <taxon>Basidiomycota</taxon>
        <taxon>Agaricomycotina</taxon>
        <taxon>Agaricomycetes</taxon>
        <taxon>Polyporales</taxon>
        <taxon>Polyporaceae</taxon>
        <taxon>Trametes</taxon>
    </lineage>
</organism>
<accession>A0A1M2W738</accession>
<reference evidence="1 2" key="1">
    <citation type="submission" date="2016-10" db="EMBL/GenBank/DDBJ databases">
        <title>Genome sequence of the basidiomycete white-rot fungus Trametes pubescens.</title>
        <authorList>
            <person name="Makela M.R."/>
            <person name="Granchi Z."/>
            <person name="Peng M."/>
            <person name="De Vries R.P."/>
            <person name="Grigoriev I."/>
            <person name="Riley R."/>
            <person name="Hilden K."/>
        </authorList>
    </citation>
    <scope>NUCLEOTIDE SEQUENCE [LARGE SCALE GENOMIC DNA]</scope>
    <source>
        <strain evidence="1 2">FBCC735</strain>
    </source>
</reference>